<dbReference type="PANTHER" id="PTHR18964">
    <property type="entry name" value="ROK (REPRESSOR, ORF, KINASE) FAMILY"/>
    <property type="match status" value="1"/>
</dbReference>
<dbReference type="Pfam" id="PF13412">
    <property type="entry name" value="HTH_24"/>
    <property type="match status" value="1"/>
</dbReference>
<keyword evidence="3" id="KW-0859">Xylose metabolism</keyword>
<evidence type="ECO:0000313" key="4">
    <source>
        <dbReference type="EMBL" id="EMS72790.1"/>
    </source>
</evidence>
<name>S0FKR2_RUMCE</name>
<proteinExistence type="inferred from homology"/>
<organism evidence="4 5">
    <name type="scientific">Ruminiclostridium cellobioparum subsp. termitidis CT1112</name>
    <dbReference type="NCBI Taxonomy" id="1195236"/>
    <lineage>
        <taxon>Bacteria</taxon>
        <taxon>Bacillati</taxon>
        <taxon>Bacillota</taxon>
        <taxon>Clostridia</taxon>
        <taxon>Eubacteriales</taxon>
        <taxon>Oscillospiraceae</taxon>
        <taxon>Ruminiclostridium</taxon>
    </lineage>
</organism>
<dbReference type="PANTHER" id="PTHR18964:SF149">
    <property type="entry name" value="BIFUNCTIONAL UDP-N-ACETYLGLUCOSAMINE 2-EPIMERASE_N-ACETYLMANNOSAMINE KINASE"/>
    <property type="match status" value="1"/>
</dbReference>
<keyword evidence="3" id="KW-0119">Carbohydrate metabolism</keyword>
<dbReference type="RefSeq" id="WP_004625063.1">
    <property type="nucleotide sequence ID" value="NZ_AORV01000026.1"/>
</dbReference>
<sequence>MKKVTTAELKKINRSNIFKLIYKEQKISKQDIAARLQLSMPPVTQCLKELEQLQLIEKNGLFESSGGRKPQVISCILKSRISFGVEILKNQIRIVSIDIYGKVLKENRLDLAYSNTEDYYRQLGEFVNSFISAMRVASKRVLGVGIAVQGLVSSDGNSITYSTILECTGASLEDFCEFINYPCRLTHDSEAAAYAELWFSKDITDAIYVSLSKNLGGAVVINSAIYKGQGIGSGLIEHMVIKPGGRQCYCGKKGCLEAYCSADALVGEARNPDDFFTSLRSGKAEETARWHQYLDDLSTAINNMHMLIDCDVILGGHIAPYLNESDFDELLALAHEKCSFAEKRRYIHTGKCTHAVVATGAALLFVNDFLDSI</sequence>
<evidence type="ECO:0000256" key="2">
    <source>
        <dbReference type="ARBA" id="ARBA00006479"/>
    </source>
</evidence>
<dbReference type="InterPro" id="IPR000600">
    <property type="entry name" value="ROK"/>
</dbReference>
<dbReference type="Gene3D" id="3.30.420.40">
    <property type="match status" value="2"/>
</dbReference>
<dbReference type="SUPFAM" id="SSF46785">
    <property type="entry name" value="Winged helix' DNA-binding domain"/>
    <property type="match status" value="1"/>
</dbReference>
<dbReference type="InterPro" id="IPR036390">
    <property type="entry name" value="WH_DNA-bd_sf"/>
</dbReference>
<evidence type="ECO:0000256" key="1">
    <source>
        <dbReference type="ARBA" id="ARBA00002486"/>
    </source>
</evidence>
<dbReference type="Proteomes" id="UP000014155">
    <property type="component" value="Unassembled WGS sequence"/>
</dbReference>
<dbReference type="EMBL" id="AORV01000026">
    <property type="protein sequence ID" value="EMS72790.1"/>
    <property type="molecule type" value="Genomic_DNA"/>
</dbReference>
<dbReference type="GO" id="GO:0042732">
    <property type="term" value="P:D-xylose metabolic process"/>
    <property type="evidence" value="ECO:0007669"/>
    <property type="project" value="UniProtKB-KW"/>
</dbReference>
<comment type="similarity">
    <text evidence="2">Belongs to the ROK (NagC/XylR) family.</text>
</comment>
<dbReference type="InterPro" id="IPR036388">
    <property type="entry name" value="WH-like_DNA-bd_sf"/>
</dbReference>
<dbReference type="SUPFAM" id="SSF53067">
    <property type="entry name" value="Actin-like ATPase domain"/>
    <property type="match status" value="1"/>
</dbReference>
<dbReference type="eggNOG" id="COG1940">
    <property type="taxonomic scope" value="Bacteria"/>
</dbReference>
<evidence type="ECO:0000256" key="3">
    <source>
        <dbReference type="ARBA" id="ARBA00022629"/>
    </source>
</evidence>
<dbReference type="GO" id="GO:0016301">
    <property type="term" value="F:kinase activity"/>
    <property type="evidence" value="ECO:0007669"/>
    <property type="project" value="UniProtKB-KW"/>
</dbReference>
<dbReference type="Pfam" id="PF00480">
    <property type="entry name" value="ROK"/>
    <property type="match status" value="1"/>
</dbReference>
<accession>S0FKR2</accession>
<keyword evidence="5" id="KW-1185">Reference proteome</keyword>
<evidence type="ECO:0000313" key="5">
    <source>
        <dbReference type="Proteomes" id="UP000014155"/>
    </source>
</evidence>
<dbReference type="STRING" id="1195236.CTER_1338"/>
<dbReference type="Gene3D" id="1.10.10.10">
    <property type="entry name" value="Winged helix-like DNA-binding domain superfamily/Winged helix DNA-binding domain"/>
    <property type="match status" value="1"/>
</dbReference>
<dbReference type="PATRIC" id="fig|1195236.3.peg.1655"/>
<dbReference type="AlphaFoldDB" id="S0FKR2"/>
<gene>
    <name evidence="4" type="ORF">CTER_1338</name>
</gene>
<comment type="function">
    <text evidence="1">Transcriptional repressor of xylose-utilizing enzymes.</text>
</comment>
<keyword evidence="4" id="KW-0808">Transferase</keyword>
<protein>
    <submittedName>
        <fullName evidence="4">Transcriptional regulator/sugar kinase</fullName>
    </submittedName>
</protein>
<keyword evidence="4" id="KW-0418">Kinase</keyword>
<reference evidence="4 5" key="1">
    <citation type="journal article" date="2013" name="Genome Announc.">
        <title>Draft Genome Sequence of the Cellulolytic, Mesophilic, Anaerobic Bacterium Clostridium termitidis Strain CT1112 (DSM 5398).</title>
        <authorList>
            <person name="Lal S."/>
            <person name="Ramachandran U."/>
            <person name="Zhang X."/>
            <person name="Munir R."/>
            <person name="Sparling R."/>
            <person name="Levin D.B."/>
        </authorList>
    </citation>
    <scope>NUCLEOTIDE SEQUENCE [LARGE SCALE GENOMIC DNA]</scope>
    <source>
        <strain evidence="4 5">CT1112</strain>
    </source>
</reference>
<comment type="caution">
    <text evidence="4">The sequence shown here is derived from an EMBL/GenBank/DDBJ whole genome shotgun (WGS) entry which is preliminary data.</text>
</comment>
<dbReference type="InterPro" id="IPR043129">
    <property type="entry name" value="ATPase_NBD"/>
</dbReference>